<evidence type="ECO:0000313" key="6">
    <source>
        <dbReference type="EMBL" id="SJZ68706.1"/>
    </source>
</evidence>
<evidence type="ECO:0000256" key="2">
    <source>
        <dbReference type="ARBA" id="ARBA00023027"/>
    </source>
</evidence>
<protein>
    <submittedName>
        <fullName evidence="6">Tagaturonate reductase</fullName>
    </submittedName>
</protein>
<sequence>MNLMNRKVTHAKKRPIKIVQFGEGNFLRAFVDYMVDIANEENLFYGSIAIVKPISYGDIEVFKKQECQYSVLLRGLVENQEYIETRNITSIDSIYDCTLDYDSYLSLARIETVRFVVSNTTEAGIKCDANDVFEEKPARSYPAKLTQFLFERAKTFNYDLSKGLIILPVELIDNNGDELKKCVIETIDKWHMDIKFKKWVMESCVFANTLVDRIVTGYPKKEVEEIWKSTQIQDELMVTAEPFALWVIECDRPISDELPLDKALKTKKGMDVIFTDNHKPYKQRKVRILNGAHTSFALASYLAGNDTVMESMNDSLIFEYMNQTIHQEIIPTLDLPKEDLLDFANQVEGRFRNPFIRHELLSISLNSVSKWKARCYPSVKRYIEINHSIPKRLCFSLAALLCFYQGIREENGYLIGKRNNDEYKIQDDEDILKFFIDNKDATSFELVNKFIMKTKLFSDVDVKDEWLMRIADYVECIKKKGIRYCIEEEKLHE</sequence>
<dbReference type="SUPFAM" id="SSF51735">
    <property type="entry name" value="NAD(P)-binding Rossmann-fold domains"/>
    <property type="match status" value="1"/>
</dbReference>
<dbReference type="InterPro" id="IPR000669">
    <property type="entry name" value="Mannitol_DH"/>
</dbReference>
<comment type="catalytic activity">
    <reaction evidence="3">
        <text>D-mannitol 1-phosphate + NAD(+) = beta-D-fructose 6-phosphate + NADH + H(+)</text>
        <dbReference type="Rhea" id="RHEA:19661"/>
        <dbReference type="ChEBI" id="CHEBI:15378"/>
        <dbReference type="ChEBI" id="CHEBI:57540"/>
        <dbReference type="ChEBI" id="CHEBI:57634"/>
        <dbReference type="ChEBI" id="CHEBI:57945"/>
        <dbReference type="ChEBI" id="CHEBI:61381"/>
        <dbReference type="EC" id="1.1.1.17"/>
    </reaction>
</comment>
<evidence type="ECO:0000259" key="5">
    <source>
        <dbReference type="Pfam" id="PF08125"/>
    </source>
</evidence>
<dbReference type="Pfam" id="PF08125">
    <property type="entry name" value="Mannitol_dh_C"/>
    <property type="match status" value="1"/>
</dbReference>
<feature type="domain" description="Mannitol dehydrogenase N-terminal" evidence="4">
    <location>
        <begin position="17"/>
        <end position="252"/>
    </location>
</feature>
<dbReference type="InterPro" id="IPR013131">
    <property type="entry name" value="Mannitol_DH_N"/>
</dbReference>
<evidence type="ECO:0000256" key="1">
    <source>
        <dbReference type="ARBA" id="ARBA00023002"/>
    </source>
</evidence>
<dbReference type="Gene3D" id="1.10.1040.10">
    <property type="entry name" value="N-(1-d-carboxylethyl)-l-norvaline Dehydrogenase, domain 2"/>
    <property type="match status" value="1"/>
</dbReference>
<dbReference type="PANTHER" id="PTHR30524:SF0">
    <property type="entry name" value="ALTRONATE OXIDOREDUCTASE-RELATED"/>
    <property type="match status" value="1"/>
</dbReference>
<dbReference type="GO" id="GO:0019592">
    <property type="term" value="P:mannitol catabolic process"/>
    <property type="evidence" value="ECO:0007669"/>
    <property type="project" value="TreeGrafter"/>
</dbReference>
<dbReference type="STRING" id="118967.SAMN02745191_1334"/>
<dbReference type="NCBIfam" id="NF002969">
    <property type="entry name" value="PRK03643.1"/>
    <property type="match status" value="1"/>
</dbReference>
<dbReference type="SUPFAM" id="SSF48179">
    <property type="entry name" value="6-phosphogluconate dehydrogenase C-terminal domain-like"/>
    <property type="match status" value="1"/>
</dbReference>
<dbReference type="AlphaFoldDB" id="A0A1T4MPG2"/>
<keyword evidence="1" id="KW-0560">Oxidoreductase</keyword>
<dbReference type="RefSeq" id="WP_078711739.1">
    <property type="nucleotide sequence ID" value="NZ_FUWY01000003.1"/>
</dbReference>
<evidence type="ECO:0000313" key="7">
    <source>
        <dbReference type="Proteomes" id="UP000243297"/>
    </source>
</evidence>
<keyword evidence="7" id="KW-1185">Reference proteome</keyword>
<dbReference type="InterPro" id="IPR008927">
    <property type="entry name" value="6-PGluconate_DH-like_C_sf"/>
</dbReference>
<proteinExistence type="predicted"/>
<name>A0A1T4MPG2_9FIRM</name>
<reference evidence="7" key="1">
    <citation type="submission" date="2017-02" db="EMBL/GenBank/DDBJ databases">
        <authorList>
            <person name="Varghese N."/>
            <person name="Submissions S."/>
        </authorList>
    </citation>
    <scope>NUCLEOTIDE SEQUENCE [LARGE SCALE GENOMIC DNA]</scope>
    <source>
        <strain evidence="7">ATCC 25662</strain>
    </source>
</reference>
<dbReference type="InterPro" id="IPR013118">
    <property type="entry name" value="Mannitol_DH_C"/>
</dbReference>
<dbReference type="PRINTS" id="PR00084">
    <property type="entry name" value="MTLDHDRGNASE"/>
</dbReference>
<dbReference type="Gene3D" id="3.40.50.720">
    <property type="entry name" value="NAD(P)-binding Rossmann-like Domain"/>
    <property type="match status" value="1"/>
</dbReference>
<dbReference type="GO" id="GO:0008926">
    <property type="term" value="F:mannitol-1-phosphate 5-dehydrogenase activity"/>
    <property type="evidence" value="ECO:0007669"/>
    <property type="project" value="UniProtKB-EC"/>
</dbReference>
<dbReference type="GO" id="GO:0005829">
    <property type="term" value="C:cytosol"/>
    <property type="evidence" value="ECO:0007669"/>
    <property type="project" value="TreeGrafter"/>
</dbReference>
<dbReference type="Proteomes" id="UP000243297">
    <property type="component" value="Unassembled WGS sequence"/>
</dbReference>
<dbReference type="InterPro" id="IPR013328">
    <property type="entry name" value="6PGD_dom2"/>
</dbReference>
<evidence type="ECO:0000256" key="3">
    <source>
        <dbReference type="ARBA" id="ARBA00048615"/>
    </source>
</evidence>
<dbReference type="Pfam" id="PF01232">
    <property type="entry name" value="Mannitol_dh"/>
    <property type="match status" value="1"/>
</dbReference>
<dbReference type="EMBL" id="FUWY01000003">
    <property type="protein sequence ID" value="SJZ68706.1"/>
    <property type="molecule type" value="Genomic_DNA"/>
</dbReference>
<gene>
    <name evidence="6" type="ORF">SAMN02745191_1334</name>
</gene>
<dbReference type="InterPro" id="IPR036291">
    <property type="entry name" value="NAD(P)-bd_dom_sf"/>
</dbReference>
<evidence type="ECO:0000259" key="4">
    <source>
        <dbReference type="Pfam" id="PF01232"/>
    </source>
</evidence>
<dbReference type="OrthoDB" id="9768714at2"/>
<accession>A0A1T4MPG2</accession>
<dbReference type="PANTHER" id="PTHR30524">
    <property type="entry name" value="MANNITOL-1-PHOSPHATE 5-DEHYDROGENASE"/>
    <property type="match status" value="1"/>
</dbReference>
<feature type="domain" description="Mannitol dehydrogenase C-terminal" evidence="5">
    <location>
        <begin position="279"/>
        <end position="475"/>
    </location>
</feature>
<keyword evidence="2" id="KW-0520">NAD</keyword>
<organism evidence="6 7">
    <name type="scientific">Anaerorhabdus furcosa</name>
    <dbReference type="NCBI Taxonomy" id="118967"/>
    <lineage>
        <taxon>Bacteria</taxon>
        <taxon>Bacillati</taxon>
        <taxon>Bacillota</taxon>
        <taxon>Erysipelotrichia</taxon>
        <taxon>Erysipelotrichales</taxon>
        <taxon>Erysipelotrichaceae</taxon>
        <taxon>Anaerorhabdus</taxon>
    </lineage>
</organism>